<accession>A0A382KRY8</accession>
<protein>
    <submittedName>
        <fullName evidence="1">Uncharacterized protein</fullName>
    </submittedName>
</protein>
<evidence type="ECO:0000313" key="1">
    <source>
        <dbReference type="EMBL" id="SVC26315.1"/>
    </source>
</evidence>
<gene>
    <name evidence="1" type="ORF">METZ01_LOCUS279169</name>
</gene>
<reference evidence="1" key="1">
    <citation type="submission" date="2018-05" db="EMBL/GenBank/DDBJ databases">
        <authorList>
            <person name="Lanie J.A."/>
            <person name="Ng W.-L."/>
            <person name="Kazmierczak K.M."/>
            <person name="Andrzejewski T.M."/>
            <person name="Davidsen T.M."/>
            <person name="Wayne K.J."/>
            <person name="Tettelin H."/>
            <person name="Glass J.I."/>
            <person name="Rusch D."/>
            <person name="Podicherti R."/>
            <person name="Tsui H.-C.T."/>
            <person name="Winkler M.E."/>
        </authorList>
    </citation>
    <scope>NUCLEOTIDE SEQUENCE</scope>
</reference>
<dbReference type="EMBL" id="UINC01081975">
    <property type="protein sequence ID" value="SVC26315.1"/>
    <property type="molecule type" value="Genomic_DNA"/>
</dbReference>
<dbReference type="AlphaFoldDB" id="A0A382KRY8"/>
<proteinExistence type="predicted"/>
<feature type="non-terminal residue" evidence="1">
    <location>
        <position position="47"/>
    </location>
</feature>
<sequence length="47" mass="5237">MRDRNPVDGLPLRWVAVKRYLEFGTFLVNGEETLAAFDPGGESVTLV</sequence>
<organism evidence="1">
    <name type="scientific">marine metagenome</name>
    <dbReference type="NCBI Taxonomy" id="408172"/>
    <lineage>
        <taxon>unclassified sequences</taxon>
        <taxon>metagenomes</taxon>
        <taxon>ecological metagenomes</taxon>
    </lineage>
</organism>
<name>A0A382KRY8_9ZZZZ</name>